<evidence type="ECO:0000256" key="6">
    <source>
        <dbReference type="SAM" id="Coils"/>
    </source>
</evidence>
<feature type="domain" description="Vitellogenin" evidence="9">
    <location>
        <begin position="22"/>
        <end position="811"/>
    </location>
</feature>
<evidence type="ECO:0000313" key="12">
    <source>
        <dbReference type="Proteomes" id="UP000719412"/>
    </source>
</evidence>
<dbReference type="Pfam" id="PF01347">
    <property type="entry name" value="Vitellogenin_N"/>
    <property type="match status" value="2"/>
</dbReference>
<keyword evidence="12" id="KW-1185">Reference proteome</keyword>
<dbReference type="PANTHER" id="PTHR23345">
    <property type="entry name" value="VITELLOGENIN-RELATED"/>
    <property type="match status" value="1"/>
</dbReference>
<dbReference type="SMART" id="SM01169">
    <property type="entry name" value="DUF1943"/>
    <property type="match status" value="2"/>
</dbReference>
<dbReference type="PROSITE" id="PS51233">
    <property type="entry name" value="VWFD"/>
    <property type="match status" value="2"/>
</dbReference>
<feature type="domain" description="VWFD" evidence="10">
    <location>
        <begin position="1479"/>
        <end position="1686"/>
    </location>
</feature>
<feature type="region of interest" description="Disordered" evidence="7">
    <location>
        <begin position="1171"/>
        <end position="1207"/>
    </location>
</feature>
<feature type="chain" id="PRO_5035226756" description="Vitellogenin" evidence="8">
    <location>
        <begin position="17"/>
        <end position="3576"/>
    </location>
</feature>
<feature type="coiled-coil region" evidence="6">
    <location>
        <begin position="836"/>
        <end position="889"/>
    </location>
</feature>
<keyword evidence="4" id="KW-0325">Glycoprotein</keyword>
<dbReference type="GO" id="GO:0005319">
    <property type="term" value="F:lipid transporter activity"/>
    <property type="evidence" value="ECO:0007669"/>
    <property type="project" value="InterPro"/>
</dbReference>
<feature type="compositionally biased region" description="Polar residues" evidence="7">
    <location>
        <begin position="2138"/>
        <end position="2157"/>
    </location>
</feature>
<protein>
    <recommendedName>
        <fullName evidence="13">Vitellogenin</fullName>
    </recommendedName>
</protein>
<keyword evidence="1 8" id="KW-0732">Signal</keyword>
<dbReference type="SUPFAM" id="SSF56968">
    <property type="entry name" value="Lipovitellin-phosvitin complex, beta-sheet shell regions"/>
    <property type="match status" value="4"/>
</dbReference>
<organism evidence="11 12">
    <name type="scientific">Tenebrio molitor</name>
    <name type="common">Yellow mealworm beetle</name>
    <dbReference type="NCBI Taxonomy" id="7067"/>
    <lineage>
        <taxon>Eukaryota</taxon>
        <taxon>Metazoa</taxon>
        <taxon>Ecdysozoa</taxon>
        <taxon>Arthropoda</taxon>
        <taxon>Hexapoda</taxon>
        <taxon>Insecta</taxon>
        <taxon>Pterygota</taxon>
        <taxon>Neoptera</taxon>
        <taxon>Endopterygota</taxon>
        <taxon>Coleoptera</taxon>
        <taxon>Polyphaga</taxon>
        <taxon>Cucujiformia</taxon>
        <taxon>Tenebrionidae</taxon>
        <taxon>Tenebrio</taxon>
    </lineage>
</organism>
<evidence type="ECO:0000256" key="1">
    <source>
        <dbReference type="ARBA" id="ARBA00022729"/>
    </source>
</evidence>
<dbReference type="InterPro" id="IPR050733">
    <property type="entry name" value="Vitellogenin/Apolipophorin"/>
</dbReference>
<evidence type="ECO:0000256" key="2">
    <source>
        <dbReference type="ARBA" id="ARBA00022761"/>
    </source>
</evidence>
<dbReference type="Gene3D" id="2.20.80.10">
    <property type="entry name" value="Lipovitellin-phosvitin complex, chain A, domain 4"/>
    <property type="match status" value="2"/>
</dbReference>
<feature type="signal peptide" evidence="8">
    <location>
        <begin position="1"/>
        <end position="16"/>
    </location>
</feature>
<comment type="caution">
    <text evidence="5">Lacks conserved residue(s) required for the propagation of feature annotation.</text>
</comment>
<dbReference type="InterPro" id="IPR001846">
    <property type="entry name" value="VWF_type-D"/>
</dbReference>
<dbReference type="InterPro" id="IPR011030">
    <property type="entry name" value="Lipovitellin_superhlx_dom"/>
</dbReference>
<feature type="compositionally biased region" description="Polar residues" evidence="7">
    <location>
        <begin position="1174"/>
        <end position="1183"/>
    </location>
</feature>
<evidence type="ECO:0000256" key="3">
    <source>
        <dbReference type="ARBA" id="ARBA00023157"/>
    </source>
</evidence>
<dbReference type="Gene3D" id="1.25.10.20">
    <property type="entry name" value="Vitellinogen, superhelical"/>
    <property type="match status" value="2"/>
</dbReference>
<dbReference type="SMART" id="SM00216">
    <property type="entry name" value="VWD"/>
    <property type="match status" value="2"/>
</dbReference>
<dbReference type="InterPro" id="IPR001747">
    <property type="entry name" value="Vitellogenin_N"/>
</dbReference>
<dbReference type="FunFam" id="1.25.10.20:FF:000003">
    <property type="entry name" value="Vitellogenin C"/>
    <property type="match status" value="2"/>
</dbReference>
<evidence type="ECO:0000256" key="5">
    <source>
        <dbReference type="PROSITE-ProRule" id="PRU00557"/>
    </source>
</evidence>
<dbReference type="FunFam" id="2.30.230.10:FF:000008">
    <property type="entry name" value="Vitellogenin-like Protein"/>
    <property type="match status" value="1"/>
</dbReference>
<reference evidence="11" key="1">
    <citation type="journal article" date="2020" name="J Insects Food Feed">
        <title>The yellow mealworm (Tenebrio molitor) genome: a resource for the emerging insects as food and feed industry.</title>
        <authorList>
            <person name="Eriksson T."/>
            <person name="Andere A."/>
            <person name="Kelstrup H."/>
            <person name="Emery V."/>
            <person name="Picard C."/>
        </authorList>
    </citation>
    <scope>NUCLEOTIDE SEQUENCE</scope>
    <source>
        <strain evidence="11">Stoneville</strain>
        <tissue evidence="11">Whole head</tissue>
    </source>
</reference>
<dbReference type="PANTHER" id="PTHR23345:SF15">
    <property type="entry name" value="VITELLOGENIN 1-RELATED"/>
    <property type="match status" value="1"/>
</dbReference>
<feature type="domain" description="VWFD" evidence="10">
    <location>
        <begin position="3256"/>
        <end position="3466"/>
    </location>
</feature>
<dbReference type="InterPro" id="IPR015816">
    <property type="entry name" value="Vitellinogen_b-sht_N"/>
</dbReference>
<evidence type="ECO:0000256" key="4">
    <source>
        <dbReference type="ARBA" id="ARBA00023180"/>
    </source>
</evidence>
<dbReference type="InterPro" id="IPR015819">
    <property type="entry name" value="Lipid_transp_b-sht_shell"/>
</dbReference>
<evidence type="ECO:0008006" key="13">
    <source>
        <dbReference type="Google" id="ProtNLM"/>
    </source>
</evidence>
<evidence type="ECO:0000313" key="11">
    <source>
        <dbReference type="EMBL" id="KAH0815682.1"/>
    </source>
</evidence>
<dbReference type="Pfam" id="PF00094">
    <property type="entry name" value="VWD"/>
    <property type="match status" value="1"/>
</dbReference>
<dbReference type="GO" id="GO:0045735">
    <property type="term" value="F:nutrient reservoir activity"/>
    <property type="evidence" value="ECO:0007669"/>
    <property type="project" value="UniProtKB-KW"/>
</dbReference>
<name>A0A8J6HJW5_TENMO</name>
<keyword evidence="6" id="KW-0175">Coiled coil</keyword>
<feature type="domain" description="Vitellogenin" evidence="9">
    <location>
        <begin position="1827"/>
        <end position="2598"/>
    </location>
</feature>
<feature type="region of interest" description="Disordered" evidence="7">
    <location>
        <begin position="2133"/>
        <end position="2196"/>
    </location>
</feature>
<dbReference type="SUPFAM" id="SSF48431">
    <property type="entry name" value="Lipovitellin-phosvitin complex, superhelical domain"/>
    <property type="match status" value="2"/>
</dbReference>
<sequence>MWSPILLCLIVAFAYASEHPAWEENKLYTYEVRGRSFASLNQISNVNSGILIKARLAVQLNEDGKLGGVITDAQYVQINRELSNGWETDIPDSEVNYEPLDGLSYTPFEIELNKGAIRDIFVEKKMRNWEVNMVKGIVSQLQLDTKASNLMVSSINILTQDDSNTAVFKTTEETVTGVAETLYEIHPYPNYVLQTTPWVVPQKELIHNDQVIEVVKHKNYTYSPRQVLPSYHADFEGIHGYQPQNKIADFMSRTSVSQAVVTGSLKAFVIQNSVTTEEIVLRPTLADQQKGSVNTKLNLTLLSVLAPLDQDKLSLSDPVGVGVVYGYNNPFGTDNGPRPADPYDHSVPDVSSESQSADSENSYEKSSRTKRSTKYRKDVTKKLNFESYQTDNLDSERWHQKKPKINEAPASPLLPFTVAHGGQAIKKQQNIVETVRKLADQVGGEFQDPNEILRQHTVGKFVTLVSLVRTMDHEEVKKVAAQLYPASPGQSSPAWVAYRDAVAQSGTSPALLNIKEWIKSGKVSGREAAEVIASTANAPRAPTEEHMKEFFEIIKDEDILSKPYVNESAILSYTDLAYTVHSNAEASHGKFPVYSFGSFNTQRGQDFVRKTVIPHLTRKLHEAISKADTRKIHVYIRALGNVGQQYILEAFEPYLEGTKKASHFQRVLMVTALDRLVESNPTVGRSVLYKIYRNPSEAEPVRVAAVFQLMRTNPPADMLQRMASYTNVDSSNYVNAAVKSSIESASQLEEARLAPLREAAESAKPLLTTKEFGVQFSQGYLRSYVFKELQLGYEQYLQSFGGEDYAVPKGIKYSLSKVFGGVSQPVLNMQAMTSSVEDLINVYQQQTKEYQDKLKEKQNAGGPHIPWISENAAKRLDIKNEQREQLEGNLYLQANAWQEIFSFDNHTLANLSQVVQELEEEFSKGKSYKYNKMLIGQESSLALPTALGLPFVYVYDRPALVRIQGDVKAHAEPRISTEGHIQKPDRVHAEFEIKATVTGRVQTQLAIITPFNHQRSSAGYIKNYQINVPLSGKLELNVQNNQVKVEVQNPAVNQDNIRLAHYSSWPYTSQGDVFSPRPELNIIRSKNPYRINQIFGQKSTGVALYLHITSDEIIDTAFIYDKLRSQDPLSAILSPWVDDNIQYVHVDVGIDGSLSTAQQVNAEFIYRKEYQPEEPSSANQNASDEPDPKPDQTQNLENIPPYPDDPKQRINAFLDKLRGQIHSSSLYAADATAEFLGQSKMKYSATVGISKSNVSPLGLFMALFRQLEKQNPKTVAYLDGWSYIQNTNGLNMDYAMKMKPDYYFHVDGLLDREGRHSKASSDIEFFKSEERVHYLKQLEDYKKCKREMQEGNNQLPVCAKMTALANLLDKFTVRTKYSDMDPKVINATYTAYSVLRHSLYPRIHENIVNRDFDGHLDVDGQFSPDLYALNVSLRSEYGRAEIQNVPMGPWYRQLLVQQPVFHAKTRLAAQAYKYDTYRPICVIDKSSASTFDNKTYPARLRPEWTVALQYIPRRPSNEKGKPYQTVLEQLAQQIESYIVYVRAPQNSNSQKEVLIALQMPSTQGKPATISMKPRRSANQPPRVNVNDQEVIPKVYSSADFYNGNIQIYRLPNNELKVEVHDAFYVIFDGQTVKLTAVNSKFRDASRGLCGTFSGEQETDFLAPNNCILHKSDKFVESYTLLLLNQRYTTRRAAAQQQEEEQKCYQKKVTFANYISNRDAGRTDRTHERQSKDSCSRMQTQYMEQGNEVCFTLRPLPLCKDGCAPRATVSKQVDVYCASRSMRSVGVWMNEILKGASPDFSEQTASRKVRMEVPQSLGLAYASHNPGWKHNHEYVYQVRGRTLASLNQVSSNYSGIVLRATLRVIPSPEGNLHAKIFNAQYADLHSKLKDDWKQEIPDSELNYRDIPLSSEPFKILMENGVVRKLVVDKSITNWEANMIRGVVSQLQLDTEAQNVIDSYINLLTQEGSNNAVFKTMEKTVTGEAETLYEIQPLPDYILQTTPWLAPLRDREGEEQMTEIVKNKNFTHSKQRLAYHFGYEGVDAFDTNNAIADFFSRTLVSRAVVSGSLKSFTLQSAVTFDEISMNPSRDDKQRGSTNSIVNITLQSLKPLVEQFEEVPNPVYLDLVYRYDDPFGPDNGPQFTKQQRYRTGSDESSGSQEPYGVNYVRHKRSSESEEPSSAEESPLAVEKPDIDEPPASPLLPLTVGYNGQAINKIVNIKQNALTLAKQIGKEFQEPEKFSDRNTVGKFLLLASLLKLMNYNEIQEVAEQLYTPDKHGQEAATWVAYRDAAAQAGTGPALLNIVDWIRSKKIVENEAALVISSAAASARQPTEKYMRVFFQLIQNEELMAQQHLNQTLLLSYTTLVHQVYVDSGKSHNKYPVHSFGSFNTAAGRTFVKQEVIPHLRRKFEEAITAADTQKIHAYIRALGNVGHQRILQTFKPYLEGTKKASHFQRVMMVVALDKLAEAKSKVARSVLFKTYQNPREFEQVRVAAVYQLMRTHPSPAMLQRMARYTNIDTNNHVNSAVKSTINAAAELQQPQHAHLRAAAESAKPLLTAREFGVQHSQGHLRSYVVKQIELEYLQSLEFFAGYDSAVPKGLNYLLQGRFGGVTQTIVNLQSMVSSVEDLINVYEQQTSEYREDLIKKQAENSVNQQWTSDYTANLFKMQNEQREQLEGMVYLQVHSLEKIWSYDNHTIDNLTEVVRELEKELAKGRHVDFSKMSVYPESAIAFPTAWGLPFLYTYDRIAFIQFEGELKASASPPIASNDGLQKPEKIQAQYEASGFISGRSQSQFGFFTPFNHKRYSAGYDKNFQVQLPRITANVTFDVKQQQVTTYIKNNERKSVQLAHYSSWPYTTQYDIYTPKPDIQIIRSENPQRINTVVGQKSTGIGFYLHLTSDKHIDYGSIFEKLRHEDPVSALLSPLLDDNIQHAEISFGIDASKTKTNMVAIHSGRQHAYSADAAAANADANVANGSGDIAKESLKRQQEFLKNVTANISSVHGEAVDAVVIFMGDKLIKYTTTLAGAKSNIDPKGRVLMQVLQDNQADQPTKLFVKSDSTTHNTNDLNLHHAIAMDSTISANIQASIEKSNEKPAQISASVKLSKSEERKQYLREQPQYQVCERQMQEGNNQLPACAMLTAQANLLDQFDFKIDYSDIDLSVVNRTYKLYSAFRQYLYPRVSEDIMIGDYQNNRKLNIEGQFSPDLSRVNVSIQSEYGYAEIQDAVIGDWARTVVVPNPVYHLRARIAGHAFKYDTYRPICVVDKSAVSTIDNKTYPISVGQNKVVMLHYVPRRPSSIQGQPEQTVVEQLNQQVEGYIAYVSASDDNQSQKEFKMVIQSPKTLAKAIDVTLKPPGSSGYPRLFVQGEEIIYDNDVPHIYDDYMQVYKLPHNETKVEVYNSFYVVYDGNRVKLTLLNDKFRDASRGLCGTFTGEPETDFADPQDCIQSDPEKFTVENTVSGKPKSAEKCYRKSVQFVRIVSTKDSGVVGYEDPSSTNTRLQTQYVVRGDKTCFSISPVPVCQRGYQPDESTSRKVPMHCIKSSRVTQLLRSQIDKGASPSFRTKAESMKIMMRMTQSCSL</sequence>
<dbReference type="InterPro" id="IPR015255">
    <property type="entry name" value="Vitellinogen_open_b-sht"/>
</dbReference>
<dbReference type="Proteomes" id="UP000719412">
    <property type="component" value="Unassembled WGS sequence"/>
</dbReference>
<dbReference type="SMART" id="SM00638">
    <property type="entry name" value="LPD_N"/>
    <property type="match status" value="2"/>
</dbReference>
<reference evidence="11" key="2">
    <citation type="submission" date="2021-08" db="EMBL/GenBank/DDBJ databases">
        <authorList>
            <person name="Eriksson T."/>
        </authorList>
    </citation>
    <scope>NUCLEOTIDE SEQUENCE</scope>
    <source>
        <strain evidence="11">Stoneville</strain>
        <tissue evidence="11">Whole head</tissue>
    </source>
</reference>
<feature type="region of interest" description="Disordered" evidence="7">
    <location>
        <begin position="332"/>
        <end position="375"/>
    </location>
</feature>
<evidence type="ECO:0000259" key="10">
    <source>
        <dbReference type="PROSITE" id="PS51233"/>
    </source>
</evidence>
<dbReference type="PROSITE" id="PS51211">
    <property type="entry name" value="VITELLOGENIN"/>
    <property type="match status" value="2"/>
</dbReference>
<evidence type="ECO:0000256" key="8">
    <source>
        <dbReference type="SAM" id="SignalP"/>
    </source>
</evidence>
<dbReference type="EMBL" id="JABDTM020022755">
    <property type="protein sequence ID" value="KAH0815682.1"/>
    <property type="molecule type" value="Genomic_DNA"/>
</dbReference>
<comment type="caution">
    <text evidence="11">The sequence shown here is derived from an EMBL/GenBank/DDBJ whole genome shotgun (WGS) entry which is preliminary data.</text>
</comment>
<dbReference type="Pfam" id="PF09172">
    <property type="entry name" value="Vit_open_b-sht"/>
    <property type="match status" value="2"/>
</dbReference>
<accession>A0A8J6HJW5</accession>
<evidence type="ECO:0000256" key="7">
    <source>
        <dbReference type="SAM" id="MobiDB-lite"/>
    </source>
</evidence>
<gene>
    <name evidence="11" type="ORF">GEV33_007113</name>
</gene>
<evidence type="ECO:0000259" key="9">
    <source>
        <dbReference type="PROSITE" id="PS51211"/>
    </source>
</evidence>
<dbReference type="Gene3D" id="2.30.230.10">
    <property type="entry name" value="Lipovitellin, beta-sheet shell regions, chain A"/>
    <property type="match status" value="2"/>
</dbReference>
<keyword evidence="2" id="KW-0758">Storage protein</keyword>
<proteinExistence type="predicted"/>
<keyword evidence="3" id="KW-1015">Disulfide bond</keyword>
<feature type="compositionally biased region" description="Low complexity" evidence="7">
    <location>
        <begin position="351"/>
        <end position="360"/>
    </location>
</feature>